<protein>
    <recommendedName>
        <fullName evidence="4">Kinase</fullName>
        <ecNumber evidence="4">2.7.-.-</ecNumber>
    </recommendedName>
</protein>
<feature type="region of interest" description="Disordered" evidence="5">
    <location>
        <begin position="101"/>
        <end position="127"/>
    </location>
</feature>
<name>A0A5C5FVG4_9BASI</name>
<dbReference type="GO" id="GO:0046854">
    <property type="term" value="P:phosphatidylinositol phosphate biosynthetic process"/>
    <property type="evidence" value="ECO:0007669"/>
    <property type="project" value="TreeGrafter"/>
</dbReference>
<dbReference type="Pfam" id="PF03770">
    <property type="entry name" value="IPK"/>
    <property type="match status" value="2"/>
</dbReference>
<dbReference type="GO" id="GO:0005737">
    <property type="term" value="C:cytoplasm"/>
    <property type="evidence" value="ECO:0007669"/>
    <property type="project" value="TreeGrafter"/>
</dbReference>
<sequence>MLVLENLTYRFLRPNVLDIKLGTQLFDEDASDDKKARMLRAAQSSTSGRAGIRLTGFQVWDAASQSYVQTPKPFGRALTVDELPLGLARFFYPPLSSPTSAELASSASSSSSSAAPGPAPAPSPSPSPAPLPLELLLPVMRTLVRRLDDLVALWSTLPLRMRGGSLLIVVEGDPTALEAALLRTQEPDPPSPDADGGEEGGEEGDEDDDAESVSTTDGEGNAAERTRQAFEMRVIDFAHTRGLLPGEEGPDEGVLLGLRTTKGLLEDLVQKLVAEQKAGRQ</sequence>
<dbReference type="GO" id="GO:0008440">
    <property type="term" value="F:inositol-1,4,5-trisphosphate 3-kinase activity"/>
    <property type="evidence" value="ECO:0007669"/>
    <property type="project" value="TreeGrafter"/>
</dbReference>
<evidence type="ECO:0000313" key="6">
    <source>
        <dbReference type="EMBL" id="TNY20685.1"/>
    </source>
</evidence>
<feature type="compositionally biased region" description="Low complexity" evidence="5">
    <location>
        <begin position="101"/>
        <end position="116"/>
    </location>
</feature>
<gene>
    <name evidence="6" type="ORF">DMC30DRAFT_397034</name>
</gene>
<dbReference type="EC" id="2.7.-.-" evidence="4"/>
<dbReference type="InterPro" id="IPR005522">
    <property type="entry name" value="IPK"/>
</dbReference>
<proteinExistence type="inferred from homology"/>
<organism evidence="6 7">
    <name type="scientific">Rhodotorula diobovata</name>
    <dbReference type="NCBI Taxonomy" id="5288"/>
    <lineage>
        <taxon>Eukaryota</taxon>
        <taxon>Fungi</taxon>
        <taxon>Dikarya</taxon>
        <taxon>Basidiomycota</taxon>
        <taxon>Pucciniomycotina</taxon>
        <taxon>Microbotryomycetes</taxon>
        <taxon>Sporidiobolales</taxon>
        <taxon>Sporidiobolaceae</taxon>
        <taxon>Rhodotorula</taxon>
    </lineage>
</organism>
<dbReference type="GO" id="GO:0005634">
    <property type="term" value="C:nucleus"/>
    <property type="evidence" value="ECO:0007669"/>
    <property type="project" value="TreeGrafter"/>
</dbReference>
<feature type="region of interest" description="Disordered" evidence="5">
    <location>
        <begin position="182"/>
        <end position="227"/>
    </location>
</feature>
<dbReference type="Proteomes" id="UP000311382">
    <property type="component" value="Unassembled WGS sequence"/>
</dbReference>
<dbReference type="PANTHER" id="PTHR12400">
    <property type="entry name" value="INOSITOL POLYPHOSPHATE KINASE"/>
    <property type="match status" value="1"/>
</dbReference>
<feature type="compositionally biased region" description="Pro residues" evidence="5">
    <location>
        <begin position="117"/>
        <end position="127"/>
    </location>
</feature>
<evidence type="ECO:0000256" key="1">
    <source>
        <dbReference type="ARBA" id="ARBA00007374"/>
    </source>
</evidence>
<keyword evidence="2 4" id="KW-0808">Transferase</keyword>
<keyword evidence="3 4" id="KW-0418">Kinase</keyword>
<dbReference type="GO" id="GO:0032958">
    <property type="term" value="P:inositol phosphate biosynthetic process"/>
    <property type="evidence" value="ECO:0007669"/>
    <property type="project" value="InterPro"/>
</dbReference>
<evidence type="ECO:0000256" key="3">
    <source>
        <dbReference type="ARBA" id="ARBA00022777"/>
    </source>
</evidence>
<reference evidence="6 7" key="1">
    <citation type="submission" date="2019-03" db="EMBL/GenBank/DDBJ databases">
        <title>Rhodosporidium diobovatum UCD-FST 08-225 genome sequencing, assembly, and annotation.</title>
        <authorList>
            <person name="Fakankun I.U."/>
            <person name="Fristensky B."/>
            <person name="Levin D.B."/>
        </authorList>
    </citation>
    <scope>NUCLEOTIDE SEQUENCE [LARGE SCALE GENOMIC DNA]</scope>
    <source>
        <strain evidence="6 7">UCD-FST 08-225</strain>
    </source>
</reference>
<comment type="similarity">
    <text evidence="1 4">Belongs to the inositol phosphokinase (IPK) family.</text>
</comment>
<evidence type="ECO:0000256" key="5">
    <source>
        <dbReference type="SAM" id="MobiDB-lite"/>
    </source>
</evidence>
<dbReference type="Gene3D" id="3.30.470.160">
    <property type="entry name" value="Inositol polyphosphate kinase"/>
    <property type="match status" value="1"/>
</dbReference>
<comment type="caution">
    <text evidence="6">The sequence shown here is derived from an EMBL/GenBank/DDBJ whole genome shotgun (WGS) entry which is preliminary data.</text>
</comment>
<dbReference type="InterPro" id="IPR038286">
    <property type="entry name" value="IPK_sf"/>
</dbReference>
<dbReference type="STRING" id="5288.A0A5C5FVG4"/>
<evidence type="ECO:0000256" key="2">
    <source>
        <dbReference type="ARBA" id="ARBA00022679"/>
    </source>
</evidence>
<dbReference type="EMBL" id="SOZI01000060">
    <property type="protein sequence ID" value="TNY20685.1"/>
    <property type="molecule type" value="Genomic_DNA"/>
</dbReference>
<evidence type="ECO:0000256" key="4">
    <source>
        <dbReference type="RuleBase" id="RU363090"/>
    </source>
</evidence>
<dbReference type="OrthoDB" id="338650at2759"/>
<keyword evidence="7" id="KW-1185">Reference proteome</keyword>
<evidence type="ECO:0000313" key="7">
    <source>
        <dbReference type="Proteomes" id="UP000311382"/>
    </source>
</evidence>
<feature type="compositionally biased region" description="Acidic residues" evidence="5">
    <location>
        <begin position="195"/>
        <end position="211"/>
    </location>
</feature>
<dbReference type="GO" id="GO:0000824">
    <property type="term" value="F:inositol-1,4,5,6-tetrakisphosphate 3-kinase activity"/>
    <property type="evidence" value="ECO:0007669"/>
    <property type="project" value="TreeGrafter"/>
</dbReference>
<dbReference type="AlphaFoldDB" id="A0A5C5FVG4"/>
<dbReference type="PANTHER" id="PTHR12400:SF108">
    <property type="entry name" value="KINASE"/>
    <property type="match status" value="1"/>
</dbReference>
<dbReference type="SUPFAM" id="SSF56104">
    <property type="entry name" value="SAICAR synthase-like"/>
    <property type="match status" value="1"/>
</dbReference>
<accession>A0A5C5FVG4</accession>